<dbReference type="GO" id="GO:0030286">
    <property type="term" value="C:dynein complex"/>
    <property type="evidence" value="ECO:0007669"/>
    <property type="project" value="UniProtKB-KW"/>
</dbReference>
<dbReference type="Gene3D" id="3.30.420.10">
    <property type="entry name" value="Ribonuclease H-like superfamily/Ribonuclease H"/>
    <property type="match status" value="1"/>
</dbReference>
<keyword evidence="8" id="KW-0243">Dynein</keyword>
<comment type="caution">
    <text evidence="17">The sequence shown here is derived from an EMBL/GenBank/DDBJ whole genome shotgun (WGS) entry which is preliminary data.</text>
</comment>
<keyword evidence="12" id="KW-0206">Cytoskeleton</keyword>
<evidence type="ECO:0000256" key="6">
    <source>
        <dbReference type="ARBA" id="ARBA00022741"/>
    </source>
</evidence>
<keyword evidence="18" id="KW-1185">Reference proteome</keyword>
<dbReference type="FunFam" id="3.20.180.20:FF:000001">
    <property type="entry name" value="Dynein axonemal heavy chain 5"/>
    <property type="match status" value="1"/>
</dbReference>
<accession>A0A9Q1F2M8</accession>
<dbReference type="AlphaFoldDB" id="A0A9Q1F2M8"/>
<dbReference type="EMBL" id="JAINUF010000009">
    <property type="protein sequence ID" value="KAJ8349887.1"/>
    <property type="molecule type" value="Genomic_DNA"/>
</dbReference>
<reference evidence="17" key="1">
    <citation type="journal article" date="2023" name="Science">
        <title>Genome structures resolve the early diversification of teleost fishes.</title>
        <authorList>
            <person name="Parey E."/>
            <person name="Louis A."/>
            <person name="Montfort J."/>
            <person name="Bouchez O."/>
            <person name="Roques C."/>
            <person name="Iampietro C."/>
            <person name="Lluch J."/>
            <person name="Castinel A."/>
            <person name="Donnadieu C."/>
            <person name="Desvignes T."/>
            <person name="Floi Bucao C."/>
            <person name="Jouanno E."/>
            <person name="Wen M."/>
            <person name="Mejri S."/>
            <person name="Dirks R."/>
            <person name="Jansen H."/>
            <person name="Henkel C."/>
            <person name="Chen W.J."/>
            <person name="Zahm M."/>
            <person name="Cabau C."/>
            <person name="Klopp C."/>
            <person name="Thompson A.W."/>
            <person name="Robinson-Rechavi M."/>
            <person name="Braasch I."/>
            <person name="Lecointre G."/>
            <person name="Bobe J."/>
            <person name="Postlethwait J.H."/>
            <person name="Berthelot C."/>
            <person name="Roest Crollius H."/>
            <person name="Guiguen Y."/>
        </authorList>
    </citation>
    <scope>NUCLEOTIDE SEQUENCE</scope>
    <source>
        <strain evidence="17">WJC10195</strain>
    </source>
</reference>
<evidence type="ECO:0000256" key="14">
    <source>
        <dbReference type="SAM" id="Coils"/>
    </source>
</evidence>
<evidence type="ECO:0000259" key="15">
    <source>
        <dbReference type="Pfam" id="PF08393"/>
    </source>
</evidence>
<dbReference type="GO" id="GO:0005524">
    <property type="term" value="F:ATP binding"/>
    <property type="evidence" value="ECO:0007669"/>
    <property type="project" value="UniProtKB-KW"/>
</dbReference>
<dbReference type="GO" id="GO:0007018">
    <property type="term" value="P:microtubule-based movement"/>
    <property type="evidence" value="ECO:0007669"/>
    <property type="project" value="InterPro"/>
</dbReference>
<organism evidence="17 18">
    <name type="scientific">Synaphobranchus kaupii</name>
    <name type="common">Kaup's arrowtooth eel</name>
    <dbReference type="NCBI Taxonomy" id="118154"/>
    <lineage>
        <taxon>Eukaryota</taxon>
        <taxon>Metazoa</taxon>
        <taxon>Chordata</taxon>
        <taxon>Craniata</taxon>
        <taxon>Vertebrata</taxon>
        <taxon>Euteleostomi</taxon>
        <taxon>Actinopterygii</taxon>
        <taxon>Neopterygii</taxon>
        <taxon>Teleostei</taxon>
        <taxon>Anguilliformes</taxon>
        <taxon>Synaphobranchidae</taxon>
        <taxon>Synaphobranchus</taxon>
    </lineage>
</organism>
<evidence type="ECO:0000256" key="10">
    <source>
        <dbReference type="ARBA" id="ARBA00023069"/>
    </source>
</evidence>
<evidence type="ECO:0000256" key="13">
    <source>
        <dbReference type="ARBA" id="ARBA00023273"/>
    </source>
</evidence>
<dbReference type="Pfam" id="PF08393">
    <property type="entry name" value="DHC_N2"/>
    <property type="match status" value="1"/>
</dbReference>
<dbReference type="GO" id="GO:0005930">
    <property type="term" value="C:axoneme"/>
    <property type="evidence" value="ECO:0007669"/>
    <property type="project" value="UniProtKB-SubCell"/>
</dbReference>
<dbReference type="FunFam" id="1.10.287.2620:FF:000004">
    <property type="entry name" value="Dynein axonemal heavy chain 17"/>
    <property type="match status" value="1"/>
</dbReference>
<comment type="subcellular location">
    <subcellularLocation>
        <location evidence="1">Cytoplasm</location>
        <location evidence="1">Cytoskeleton</location>
        <location evidence="1">Cilium axoneme</location>
    </subcellularLocation>
</comment>
<keyword evidence="6" id="KW-0547">Nucleotide-binding</keyword>
<dbReference type="Gene3D" id="1.10.287.2620">
    <property type="match status" value="1"/>
</dbReference>
<evidence type="ECO:0000313" key="18">
    <source>
        <dbReference type="Proteomes" id="UP001152622"/>
    </source>
</evidence>
<keyword evidence="4" id="KW-0493">Microtubule</keyword>
<dbReference type="GO" id="GO:0003676">
    <property type="term" value="F:nucleic acid binding"/>
    <property type="evidence" value="ECO:0007669"/>
    <property type="project" value="InterPro"/>
</dbReference>
<dbReference type="InterPro" id="IPR042228">
    <property type="entry name" value="Dynein_linker_3"/>
</dbReference>
<dbReference type="InterPro" id="IPR013602">
    <property type="entry name" value="Dynein_heavy_linker"/>
</dbReference>
<evidence type="ECO:0000256" key="3">
    <source>
        <dbReference type="ARBA" id="ARBA00022490"/>
    </source>
</evidence>
<dbReference type="GO" id="GO:0051959">
    <property type="term" value="F:dynein light intermediate chain binding"/>
    <property type="evidence" value="ECO:0007669"/>
    <property type="project" value="InterPro"/>
</dbReference>
<dbReference type="Pfam" id="PF13358">
    <property type="entry name" value="DDE_3"/>
    <property type="match status" value="1"/>
</dbReference>
<feature type="domain" description="Dynein heavy chain linker" evidence="15">
    <location>
        <begin position="229"/>
        <end position="612"/>
    </location>
</feature>
<evidence type="ECO:0000256" key="12">
    <source>
        <dbReference type="ARBA" id="ARBA00023212"/>
    </source>
</evidence>
<proteinExistence type="inferred from homology"/>
<dbReference type="InterPro" id="IPR026983">
    <property type="entry name" value="DHC"/>
</dbReference>
<dbReference type="Proteomes" id="UP001152622">
    <property type="component" value="Chromosome 9"/>
</dbReference>
<keyword evidence="7" id="KW-0067">ATP-binding</keyword>
<dbReference type="GO" id="GO:0045505">
    <property type="term" value="F:dynein intermediate chain binding"/>
    <property type="evidence" value="ECO:0007669"/>
    <property type="project" value="InterPro"/>
</dbReference>
<dbReference type="GO" id="GO:0005874">
    <property type="term" value="C:microtubule"/>
    <property type="evidence" value="ECO:0007669"/>
    <property type="project" value="UniProtKB-KW"/>
</dbReference>
<dbReference type="Gene3D" id="1.20.140.100">
    <property type="entry name" value="Dynein heavy chain, N-terminal domain 2"/>
    <property type="match status" value="1"/>
</dbReference>
<dbReference type="PANTHER" id="PTHR45703:SF12">
    <property type="entry name" value="DYNEIN AXONEMAL HEAVY CHAIN 11"/>
    <property type="match status" value="1"/>
</dbReference>
<sequence>MFELLYIKVSKFEDKKIFCGWCQVDIKPFKISLMNVIKKWSWMFKEHLLNHVNNSVQDLGTFVQETHKGLSNKVVDGDYAGLVDIMGHLMAIRDRKITTDQHFKPLKSTADLLKTYGQQLPEQVCSQLEELPEKWKNLKKVAFTVKHEVAPLQSNEVSVIRRKCVHFEIKQHEFREQFRTEIIFRMDVDDPYKLIDKTNRAVVQLETEMRKLQETADLFEVSFPDYKQLRQCRSDIILLKSVWDMVIFLKTCIEDWTKTRWKEMNVEQMDMELRRFAKEMKTLDKEVRVWGVYSELEATVKNMLTSLRAVNELQNSAVRERHWQQLMSTTGVCFVMDEETTLGALLELQLHRMEEEVKNIVDKAVKEMSIEKVLTEMNQIWSVMTFSYETHQSTGTPLLKSDQNLIETLEDNQVQLQNILMSKYVEYFLVQVSTWQRKLMVADLVISIWMSVQRTWAHLQGIFTNSEDIRNQLAQDAMRFQGIHLDFQNLMETVVQTRNVIDVTNHTGFLETLEALQQRLSVCEKALAEYLETKRLSFPRFYFVSATDLLEIISKGTQPTQVTRHLLKLFDNLADLKFSETEPEGERAVALGMFSREAEYVPFSEPCICEGQSQERGGDTGKRAITRGELDRAVEEQQPSGRTDESRFTLSTCDRHERVWRCLGERYAACNIIQHGQFGGGSVMVWGGISLEGRTNLHVLANGTLTAVRYRDEILRPIVRPYAGAVGPGFLLVQDNARPHMARVCRQFLDDEGIDAIDWPSRSPDLNPIEHI</sequence>
<evidence type="ECO:0000256" key="11">
    <source>
        <dbReference type="ARBA" id="ARBA00023175"/>
    </source>
</evidence>
<feature type="coiled-coil region" evidence="14">
    <location>
        <begin position="195"/>
        <end position="222"/>
    </location>
</feature>
<evidence type="ECO:0000256" key="2">
    <source>
        <dbReference type="ARBA" id="ARBA00008887"/>
    </source>
</evidence>
<evidence type="ECO:0000313" key="17">
    <source>
        <dbReference type="EMBL" id="KAJ8349887.1"/>
    </source>
</evidence>
<dbReference type="InterPro" id="IPR036397">
    <property type="entry name" value="RNaseH_sf"/>
</dbReference>
<evidence type="ECO:0000259" key="16">
    <source>
        <dbReference type="Pfam" id="PF13358"/>
    </source>
</evidence>
<keyword evidence="10" id="KW-0969">Cilium</keyword>
<evidence type="ECO:0000256" key="8">
    <source>
        <dbReference type="ARBA" id="ARBA00023017"/>
    </source>
</evidence>
<dbReference type="OrthoDB" id="10251809at2759"/>
<dbReference type="InterPro" id="IPR042222">
    <property type="entry name" value="Dynein_2_N"/>
</dbReference>
<protein>
    <submittedName>
        <fullName evidence="17">Uncharacterized protein</fullName>
    </submittedName>
</protein>
<keyword evidence="5" id="KW-0677">Repeat</keyword>
<evidence type="ECO:0000256" key="5">
    <source>
        <dbReference type="ARBA" id="ARBA00022737"/>
    </source>
</evidence>
<dbReference type="Gene3D" id="3.20.180.20">
    <property type="entry name" value="Dynein heavy chain, N-terminal domain 2"/>
    <property type="match status" value="1"/>
</dbReference>
<dbReference type="PANTHER" id="PTHR45703">
    <property type="entry name" value="DYNEIN HEAVY CHAIN"/>
    <property type="match status" value="1"/>
</dbReference>
<keyword evidence="11" id="KW-0505">Motor protein</keyword>
<keyword evidence="9 14" id="KW-0175">Coiled coil</keyword>
<keyword evidence="13" id="KW-0966">Cell projection</keyword>
<name>A0A9Q1F2M8_SYNKA</name>
<comment type="similarity">
    <text evidence="2">Belongs to the dynein heavy chain family.</text>
</comment>
<dbReference type="FunFam" id="1.20.140.100:FF:000001">
    <property type="entry name" value="dynein heavy chain 17, axonemal"/>
    <property type="match status" value="1"/>
</dbReference>
<evidence type="ECO:0000256" key="4">
    <source>
        <dbReference type="ARBA" id="ARBA00022701"/>
    </source>
</evidence>
<gene>
    <name evidence="17" type="ORF">SKAU_G00250170</name>
</gene>
<evidence type="ECO:0000256" key="1">
    <source>
        <dbReference type="ARBA" id="ARBA00004430"/>
    </source>
</evidence>
<keyword evidence="3" id="KW-0963">Cytoplasm</keyword>
<feature type="domain" description="Tc1-like transposase DDE" evidence="16">
    <location>
        <begin position="644"/>
        <end position="771"/>
    </location>
</feature>
<evidence type="ECO:0000256" key="9">
    <source>
        <dbReference type="ARBA" id="ARBA00023054"/>
    </source>
</evidence>
<dbReference type="InterPro" id="IPR038717">
    <property type="entry name" value="Tc1-like_DDE_dom"/>
</dbReference>
<evidence type="ECO:0000256" key="7">
    <source>
        <dbReference type="ARBA" id="ARBA00022840"/>
    </source>
</evidence>